<dbReference type="SUPFAM" id="SSF55469">
    <property type="entry name" value="FMN-dependent nitroreductase-like"/>
    <property type="match status" value="1"/>
</dbReference>
<dbReference type="Pfam" id="PF00881">
    <property type="entry name" value="Nitroreductase"/>
    <property type="match status" value="1"/>
</dbReference>
<dbReference type="InterPro" id="IPR000415">
    <property type="entry name" value="Nitroreductase-like"/>
</dbReference>
<dbReference type="Proteomes" id="UP000616346">
    <property type="component" value="Unassembled WGS sequence"/>
</dbReference>
<protein>
    <submittedName>
        <fullName evidence="2">Nitroreductase family protein</fullName>
    </submittedName>
</protein>
<feature type="domain" description="Nitroreductase" evidence="1">
    <location>
        <begin position="14"/>
        <end position="92"/>
    </location>
</feature>
<keyword evidence="3" id="KW-1185">Reference proteome</keyword>
<accession>A0ABR8VEK3</accession>
<evidence type="ECO:0000313" key="2">
    <source>
        <dbReference type="EMBL" id="MBD8003211.1"/>
    </source>
</evidence>
<evidence type="ECO:0000259" key="1">
    <source>
        <dbReference type="Pfam" id="PF00881"/>
    </source>
</evidence>
<dbReference type="InterPro" id="IPR029479">
    <property type="entry name" value="Nitroreductase"/>
</dbReference>
<reference evidence="2 3" key="1">
    <citation type="submission" date="2020-08" db="EMBL/GenBank/DDBJ databases">
        <title>A Genomic Blueprint of the Chicken Gut Microbiome.</title>
        <authorList>
            <person name="Gilroy R."/>
            <person name="Ravi A."/>
            <person name="Getino M."/>
            <person name="Pursley I."/>
            <person name="Horton D.L."/>
            <person name="Alikhan N.-F."/>
            <person name="Baker D."/>
            <person name="Gharbi K."/>
            <person name="Hall N."/>
            <person name="Watson M."/>
            <person name="Adriaenssens E.M."/>
            <person name="Foster-Nyarko E."/>
            <person name="Jarju S."/>
            <person name="Secka A."/>
            <person name="Antonio M."/>
            <person name="Oren A."/>
            <person name="Chaudhuri R."/>
            <person name="La Ragione R.M."/>
            <person name="Hildebrand F."/>
            <person name="Pallen M.J."/>
        </authorList>
    </citation>
    <scope>NUCLEOTIDE SEQUENCE [LARGE SCALE GENOMIC DNA]</scope>
    <source>
        <strain evidence="2 3">Sa1YUN3</strain>
    </source>
</reference>
<gene>
    <name evidence="2" type="ORF">H9626_13540</name>
</gene>
<name>A0ABR8VEK3_9BACT</name>
<proteinExistence type="predicted"/>
<evidence type="ECO:0000313" key="3">
    <source>
        <dbReference type="Proteomes" id="UP000616346"/>
    </source>
</evidence>
<dbReference type="EMBL" id="JACSPQ010000040">
    <property type="protein sequence ID" value="MBD8003211.1"/>
    <property type="molecule type" value="Genomic_DNA"/>
</dbReference>
<organism evidence="2 3">
    <name type="scientific">Phocaeicola faecium</name>
    <dbReference type="NCBI Taxonomy" id="2762213"/>
    <lineage>
        <taxon>Bacteria</taxon>
        <taxon>Pseudomonadati</taxon>
        <taxon>Bacteroidota</taxon>
        <taxon>Bacteroidia</taxon>
        <taxon>Bacteroidales</taxon>
        <taxon>Bacteroidaceae</taxon>
        <taxon>Phocaeicola</taxon>
    </lineage>
</organism>
<sequence>MHIQGGFRGYPAPPALILVTADNQAFVSSVERNEGFVDGGLFSMQLLMSLESVGLAACPLNTMMNTRNESMTRELMQIPDNEFLVMYIAVGHFPETLNLCRSSRLPVEMIMSITE</sequence>
<dbReference type="Gene3D" id="3.40.109.10">
    <property type="entry name" value="NADH Oxidase"/>
    <property type="match status" value="1"/>
</dbReference>
<comment type="caution">
    <text evidence="2">The sequence shown here is derived from an EMBL/GenBank/DDBJ whole genome shotgun (WGS) entry which is preliminary data.</text>
</comment>